<evidence type="ECO:0000313" key="1">
    <source>
        <dbReference type="EMBL" id="KAH7012586.1"/>
    </source>
</evidence>
<comment type="caution">
    <text evidence="1">The sequence shown here is derived from an EMBL/GenBank/DDBJ whole genome shotgun (WGS) entry which is preliminary data.</text>
</comment>
<organism evidence="1 2">
    <name type="scientific">Microdochium trichocladiopsis</name>
    <dbReference type="NCBI Taxonomy" id="1682393"/>
    <lineage>
        <taxon>Eukaryota</taxon>
        <taxon>Fungi</taxon>
        <taxon>Dikarya</taxon>
        <taxon>Ascomycota</taxon>
        <taxon>Pezizomycotina</taxon>
        <taxon>Sordariomycetes</taxon>
        <taxon>Xylariomycetidae</taxon>
        <taxon>Xylariales</taxon>
        <taxon>Microdochiaceae</taxon>
        <taxon>Microdochium</taxon>
    </lineage>
</organism>
<proteinExistence type="predicted"/>
<reference evidence="1" key="1">
    <citation type="journal article" date="2021" name="Nat. Commun.">
        <title>Genetic determinants of endophytism in the Arabidopsis root mycobiome.</title>
        <authorList>
            <person name="Mesny F."/>
            <person name="Miyauchi S."/>
            <person name="Thiergart T."/>
            <person name="Pickel B."/>
            <person name="Atanasova L."/>
            <person name="Karlsson M."/>
            <person name="Huettel B."/>
            <person name="Barry K.W."/>
            <person name="Haridas S."/>
            <person name="Chen C."/>
            <person name="Bauer D."/>
            <person name="Andreopoulos W."/>
            <person name="Pangilinan J."/>
            <person name="LaButti K."/>
            <person name="Riley R."/>
            <person name="Lipzen A."/>
            <person name="Clum A."/>
            <person name="Drula E."/>
            <person name="Henrissat B."/>
            <person name="Kohler A."/>
            <person name="Grigoriev I.V."/>
            <person name="Martin F.M."/>
            <person name="Hacquard S."/>
        </authorList>
    </citation>
    <scope>NUCLEOTIDE SEQUENCE</scope>
    <source>
        <strain evidence="1">MPI-CAGE-CH-0230</strain>
    </source>
</reference>
<dbReference type="RefSeq" id="XP_046004851.1">
    <property type="nucleotide sequence ID" value="XM_046159823.1"/>
</dbReference>
<dbReference type="Proteomes" id="UP000756346">
    <property type="component" value="Unassembled WGS sequence"/>
</dbReference>
<sequence>MICIQCVQEEDSCLCSFFDFRAAAGEHEDESTPPGDQLLLQDVLFSPAISHARDTVSQSFLIHDVQKDMLDMVASPDSTVQQEGTPI</sequence>
<keyword evidence="2" id="KW-1185">Reference proteome</keyword>
<accession>A0A9P8XR55</accession>
<dbReference type="EMBL" id="JAGTJQ010000014">
    <property type="protein sequence ID" value="KAH7012586.1"/>
    <property type="molecule type" value="Genomic_DNA"/>
</dbReference>
<evidence type="ECO:0000313" key="2">
    <source>
        <dbReference type="Proteomes" id="UP000756346"/>
    </source>
</evidence>
<protein>
    <submittedName>
        <fullName evidence="1">Uncharacterized protein</fullName>
    </submittedName>
</protein>
<dbReference type="AlphaFoldDB" id="A0A9P8XR55"/>
<gene>
    <name evidence="1" type="ORF">B0I36DRAFT_369735</name>
</gene>
<name>A0A9P8XR55_9PEZI</name>
<dbReference type="GeneID" id="70189369"/>